<name>A0A0N8PS99_9CHLR</name>
<dbReference type="Proteomes" id="UP000050509">
    <property type="component" value="Unassembled WGS sequence"/>
</dbReference>
<dbReference type="InterPro" id="IPR024163">
    <property type="entry name" value="Aerotolerance_reg_N"/>
</dbReference>
<sequence>MAFLTPLALIGALVLGPIIVAMYLLKLRREERRVSSTFLWQRVVRDVEANAPWQKLRRNLLLLLQLLLLLLLVLALARPFFLTNGIAGKNLIIVVDRSASMGAADGTPTRLDAAKRQALTLIGQLPDDGRATVIAAGGQTENLVSASTDRRQLRDAIEGIQLRTGGGSDLTQALTLAAALTARTADSEIAIISDGNVPSLETLQPVPATVRYFPVGNSRDNVALSAMAMQPSPAGQTLFAQATNYGPNQVARRLDLYLDDQLFNAYNLALAPGADQSVVVEVPAQVRKAEARLVDTGAADALPTDDRAWAVSTLGEGTTVRLVSPGNRFLEVGLARLPSIK</sequence>
<evidence type="ECO:0000313" key="4">
    <source>
        <dbReference type="Proteomes" id="UP000050509"/>
    </source>
</evidence>
<dbReference type="NCBIfam" id="TIGR02226">
    <property type="entry name" value="two_anch"/>
    <property type="match status" value="1"/>
</dbReference>
<comment type="caution">
    <text evidence="3">The sequence shown here is derived from an EMBL/GenBank/DDBJ whole genome shotgun (WGS) entry which is preliminary data.</text>
</comment>
<reference evidence="3 4" key="1">
    <citation type="submission" date="2015-09" db="EMBL/GenBank/DDBJ databases">
        <title>Draft genome sequence of Kouleothrix aurantiaca JCM 19913.</title>
        <authorList>
            <person name="Hemp J."/>
        </authorList>
    </citation>
    <scope>NUCLEOTIDE SEQUENCE [LARGE SCALE GENOMIC DNA]</scope>
    <source>
        <strain evidence="3 4">COM-B</strain>
    </source>
</reference>
<organism evidence="3 4">
    <name type="scientific">Kouleothrix aurantiaca</name>
    <dbReference type="NCBI Taxonomy" id="186479"/>
    <lineage>
        <taxon>Bacteria</taxon>
        <taxon>Bacillati</taxon>
        <taxon>Chloroflexota</taxon>
        <taxon>Chloroflexia</taxon>
        <taxon>Chloroflexales</taxon>
        <taxon>Roseiflexineae</taxon>
        <taxon>Roseiflexaceae</taxon>
        <taxon>Kouleothrix</taxon>
    </lineage>
</organism>
<gene>
    <name evidence="3" type="ORF">SE17_17295</name>
</gene>
<dbReference type="Gene3D" id="3.40.50.410">
    <property type="entry name" value="von Willebrand factor, type A domain"/>
    <property type="match status" value="1"/>
</dbReference>
<dbReference type="PANTHER" id="PTHR37464:SF1">
    <property type="entry name" value="BLL2463 PROTEIN"/>
    <property type="match status" value="1"/>
</dbReference>
<evidence type="ECO:0000256" key="1">
    <source>
        <dbReference type="SAM" id="Phobius"/>
    </source>
</evidence>
<dbReference type="Pfam" id="PF07584">
    <property type="entry name" value="BatA"/>
    <property type="match status" value="1"/>
</dbReference>
<feature type="transmembrane region" description="Helical" evidence="1">
    <location>
        <begin position="6"/>
        <end position="25"/>
    </location>
</feature>
<dbReference type="InterPro" id="IPR036465">
    <property type="entry name" value="vWFA_dom_sf"/>
</dbReference>
<dbReference type="PANTHER" id="PTHR37464">
    <property type="entry name" value="BLL2463 PROTEIN"/>
    <property type="match status" value="1"/>
</dbReference>
<feature type="transmembrane region" description="Helical" evidence="1">
    <location>
        <begin position="60"/>
        <end position="81"/>
    </location>
</feature>
<dbReference type="AlphaFoldDB" id="A0A0N8PS99"/>
<dbReference type="EMBL" id="LJCR01000648">
    <property type="protein sequence ID" value="KPV52133.1"/>
    <property type="molecule type" value="Genomic_DNA"/>
</dbReference>
<keyword evidence="1" id="KW-1133">Transmembrane helix</keyword>
<keyword evidence="1" id="KW-0472">Membrane</keyword>
<dbReference type="SUPFAM" id="SSF53300">
    <property type="entry name" value="vWA-like"/>
    <property type="match status" value="1"/>
</dbReference>
<dbReference type="PROSITE" id="PS50234">
    <property type="entry name" value="VWFA"/>
    <property type="match status" value="1"/>
</dbReference>
<proteinExistence type="predicted"/>
<feature type="domain" description="VWFA" evidence="2">
    <location>
        <begin position="90"/>
        <end position="229"/>
    </location>
</feature>
<dbReference type="InterPro" id="IPR002035">
    <property type="entry name" value="VWF_A"/>
</dbReference>
<accession>A0A0N8PS99</accession>
<protein>
    <recommendedName>
        <fullName evidence="2">VWFA domain-containing protein</fullName>
    </recommendedName>
</protein>
<evidence type="ECO:0000313" key="3">
    <source>
        <dbReference type="EMBL" id="KPV52133.1"/>
    </source>
</evidence>
<keyword evidence="1" id="KW-0812">Transmembrane</keyword>
<dbReference type="Pfam" id="PF13519">
    <property type="entry name" value="VWA_2"/>
    <property type="match status" value="1"/>
</dbReference>
<dbReference type="InterPro" id="IPR011933">
    <property type="entry name" value="Double_TM_dom"/>
</dbReference>
<evidence type="ECO:0000259" key="2">
    <source>
        <dbReference type="PROSITE" id="PS50234"/>
    </source>
</evidence>
<keyword evidence="4" id="KW-1185">Reference proteome</keyword>
<feature type="non-terminal residue" evidence="3">
    <location>
        <position position="341"/>
    </location>
</feature>
<dbReference type="SMART" id="SM00327">
    <property type="entry name" value="VWA"/>
    <property type="match status" value="1"/>
</dbReference>